<evidence type="ECO:0000256" key="2">
    <source>
        <dbReference type="ARBA" id="ARBA00023125"/>
    </source>
</evidence>
<dbReference type="RefSeq" id="WP_048443479.1">
    <property type="nucleotide sequence ID" value="NZ_LABY01000042.1"/>
</dbReference>
<accession>A0A0J6SZW7</accession>
<feature type="domain" description="HTH araC/xylS-type" evidence="4">
    <location>
        <begin position="211"/>
        <end position="312"/>
    </location>
</feature>
<sequence>MSDIPLDRFVPGLDPVAAWKAWTEHLSPIFDARPLPETHVGPSVGMQSYNLGTVLIGEVSAPAQMLERTARTAARQGVDHVLIQFYRSGTSRVRTDRGEAAAGPSDFVVYDLAQPIALSASAVTATNILLPRALLGSRSGVIDALHGTVFSTTQDRVAQIFASYLRDVVECCGQLTAQHAPGIAEAAASLCATALPSPSADAATAERHTSLEVRAFIQDNLRDPELGLEMICARFGLSRATLYRQFAAQDGVQSYIRNRRLAHALRLLTDAAEGGRPRISSVAYATGFSDEKTFSRAFKRRFGCLPRDAAAERAAAPHHPWASQTLGDWIQQLGH</sequence>
<evidence type="ECO:0000256" key="3">
    <source>
        <dbReference type="ARBA" id="ARBA00023163"/>
    </source>
</evidence>
<organism evidence="5 6">
    <name type="scientific">Methylobacterium variabile</name>
    <dbReference type="NCBI Taxonomy" id="298794"/>
    <lineage>
        <taxon>Bacteria</taxon>
        <taxon>Pseudomonadati</taxon>
        <taxon>Pseudomonadota</taxon>
        <taxon>Alphaproteobacteria</taxon>
        <taxon>Hyphomicrobiales</taxon>
        <taxon>Methylobacteriaceae</taxon>
        <taxon>Methylobacterium</taxon>
    </lineage>
</organism>
<gene>
    <name evidence="5" type="ORF">VQ02_07150</name>
</gene>
<dbReference type="AlphaFoldDB" id="A0A0J6SZW7"/>
<dbReference type="SUPFAM" id="SSF46689">
    <property type="entry name" value="Homeodomain-like"/>
    <property type="match status" value="1"/>
</dbReference>
<dbReference type="PANTHER" id="PTHR46796:SF6">
    <property type="entry name" value="ARAC SUBFAMILY"/>
    <property type="match status" value="1"/>
</dbReference>
<comment type="caution">
    <text evidence="5">The sequence shown here is derived from an EMBL/GenBank/DDBJ whole genome shotgun (WGS) entry which is preliminary data.</text>
</comment>
<dbReference type="OrthoDB" id="7904253at2"/>
<proteinExistence type="predicted"/>
<keyword evidence="6" id="KW-1185">Reference proteome</keyword>
<name>A0A0J6SZW7_9HYPH</name>
<dbReference type="Pfam" id="PF14525">
    <property type="entry name" value="AraC_binding_2"/>
    <property type="match status" value="1"/>
</dbReference>
<dbReference type="PATRIC" id="fig|298794.3.peg.5684"/>
<dbReference type="Proteomes" id="UP000035955">
    <property type="component" value="Unassembled WGS sequence"/>
</dbReference>
<dbReference type="SMART" id="SM00342">
    <property type="entry name" value="HTH_ARAC"/>
    <property type="match status" value="1"/>
</dbReference>
<dbReference type="PANTHER" id="PTHR46796">
    <property type="entry name" value="HTH-TYPE TRANSCRIPTIONAL ACTIVATOR RHAS-RELATED"/>
    <property type="match status" value="1"/>
</dbReference>
<evidence type="ECO:0000313" key="6">
    <source>
        <dbReference type="Proteomes" id="UP000035955"/>
    </source>
</evidence>
<dbReference type="EMBL" id="LABY01000042">
    <property type="protein sequence ID" value="KMO40735.1"/>
    <property type="molecule type" value="Genomic_DNA"/>
</dbReference>
<keyword evidence="2" id="KW-0238">DNA-binding</keyword>
<evidence type="ECO:0000256" key="1">
    <source>
        <dbReference type="ARBA" id="ARBA00023015"/>
    </source>
</evidence>
<protein>
    <recommendedName>
        <fullName evidence="4">HTH araC/xylS-type domain-containing protein</fullName>
    </recommendedName>
</protein>
<evidence type="ECO:0000259" key="4">
    <source>
        <dbReference type="PROSITE" id="PS01124"/>
    </source>
</evidence>
<dbReference type="GO" id="GO:0043565">
    <property type="term" value="F:sequence-specific DNA binding"/>
    <property type="evidence" value="ECO:0007669"/>
    <property type="project" value="InterPro"/>
</dbReference>
<keyword evidence="1" id="KW-0805">Transcription regulation</keyword>
<evidence type="ECO:0000313" key="5">
    <source>
        <dbReference type="EMBL" id="KMO40735.1"/>
    </source>
</evidence>
<dbReference type="Gene3D" id="1.10.10.60">
    <property type="entry name" value="Homeodomain-like"/>
    <property type="match status" value="1"/>
</dbReference>
<reference evidence="5 6" key="1">
    <citation type="submission" date="2015-03" db="EMBL/GenBank/DDBJ databases">
        <title>Genome sequencing of Methylobacterium variabile DSM 16961.</title>
        <authorList>
            <person name="Chaudhry V."/>
            <person name="Patil P.B."/>
        </authorList>
    </citation>
    <scope>NUCLEOTIDE SEQUENCE [LARGE SCALE GENOMIC DNA]</scope>
    <source>
        <strain evidence="5 6">DSM 16961</strain>
    </source>
</reference>
<dbReference type="InterPro" id="IPR018060">
    <property type="entry name" value="HTH_AraC"/>
</dbReference>
<dbReference type="Pfam" id="PF12833">
    <property type="entry name" value="HTH_18"/>
    <property type="match status" value="1"/>
</dbReference>
<dbReference type="PROSITE" id="PS01124">
    <property type="entry name" value="HTH_ARAC_FAMILY_2"/>
    <property type="match status" value="1"/>
</dbReference>
<keyword evidence="3" id="KW-0804">Transcription</keyword>
<dbReference type="InterPro" id="IPR009057">
    <property type="entry name" value="Homeodomain-like_sf"/>
</dbReference>
<dbReference type="InterPro" id="IPR050204">
    <property type="entry name" value="AraC_XylS_family_regulators"/>
</dbReference>
<dbReference type="GO" id="GO:0003700">
    <property type="term" value="F:DNA-binding transcription factor activity"/>
    <property type="evidence" value="ECO:0007669"/>
    <property type="project" value="InterPro"/>
</dbReference>
<dbReference type="InterPro" id="IPR035418">
    <property type="entry name" value="AraC-bd_2"/>
</dbReference>